<dbReference type="InterPro" id="IPR003675">
    <property type="entry name" value="Rce1/LyrA-like_dom"/>
</dbReference>
<keyword evidence="1" id="KW-0472">Membrane</keyword>
<gene>
    <name evidence="3" type="ORF">I6J18_05630</name>
</gene>
<feature type="transmembrane region" description="Helical" evidence="1">
    <location>
        <begin position="129"/>
        <end position="146"/>
    </location>
</feature>
<name>A0A974S1C5_PERPY</name>
<feature type="transmembrane region" description="Helical" evidence="1">
    <location>
        <begin position="207"/>
        <end position="225"/>
    </location>
</feature>
<sequence>MNYSYTKEKAWPQYLIPCLFMAIVFFIHQQNLQISFYLAGLLMLTLVFFNERNRIVLWMSIAYLFGHLLYLYANKFVDVTDVSLPSKILLNRLLLICNLIPISIIYYSFIKEKLVKLMYDRPIRLNKRVMLVLVLLFSLPVLVILLNKPITLPLLTYGLLFCFLHAALQELIWRGILLRALTIQSTQTTAILTSGIGFGITQSTVGFQLYSSILFCFLGSFFAWLTIKTGSLVPSFLLFYYLSFLLVLSGVIFIGF</sequence>
<dbReference type="KEGG" id="ppsr:I6J18_05630"/>
<accession>A0A974S1C5</accession>
<feature type="transmembrane region" description="Helical" evidence="1">
    <location>
        <begin position="12"/>
        <end position="28"/>
    </location>
</feature>
<dbReference type="Proteomes" id="UP000595254">
    <property type="component" value="Chromosome"/>
</dbReference>
<evidence type="ECO:0000259" key="2">
    <source>
        <dbReference type="Pfam" id="PF02517"/>
    </source>
</evidence>
<evidence type="ECO:0000313" key="4">
    <source>
        <dbReference type="Proteomes" id="UP000595254"/>
    </source>
</evidence>
<evidence type="ECO:0000313" key="3">
    <source>
        <dbReference type="EMBL" id="QQT01348.1"/>
    </source>
</evidence>
<evidence type="ECO:0000256" key="1">
    <source>
        <dbReference type="SAM" id="Phobius"/>
    </source>
</evidence>
<keyword evidence="3" id="KW-0645">Protease</keyword>
<proteinExistence type="predicted"/>
<dbReference type="Pfam" id="PF02517">
    <property type="entry name" value="Rce1-like"/>
    <property type="match status" value="1"/>
</dbReference>
<dbReference type="GO" id="GO:0008237">
    <property type="term" value="F:metallopeptidase activity"/>
    <property type="evidence" value="ECO:0007669"/>
    <property type="project" value="UniProtKB-KW"/>
</dbReference>
<protein>
    <submittedName>
        <fullName evidence="3">CPBP family intramembrane metalloprotease</fullName>
    </submittedName>
</protein>
<feature type="transmembrane region" description="Helical" evidence="1">
    <location>
        <begin position="93"/>
        <end position="109"/>
    </location>
</feature>
<feature type="transmembrane region" description="Helical" evidence="1">
    <location>
        <begin position="152"/>
        <end position="168"/>
    </location>
</feature>
<keyword evidence="1" id="KW-0812">Transmembrane</keyword>
<keyword evidence="1" id="KW-1133">Transmembrane helix</keyword>
<feature type="transmembrane region" description="Helical" evidence="1">
    <location>
        <begin position="34"/>
        <end position="50"/>
    </location>
</feature>
<dbReference type="AlphaFoldDB" id="A0A974S1C5"/>
<dbReference type="RefSeq" id="WP_040373492.1">
    <property type="nucleotide sequence ID" value="NZ_CP068053.1"/>
</dbReference>
<keyword evidence="3" id="KW-0378">Hydrolase</keyword>
<organism evidence="3 4">
    <name type="scientific">Peribacillus psychrosaccharolyticus</name>
    <name type="common">Bacillus psychrosaccharolyticus</name>
    <dbReference type="NCBI Taxonomy" id="1407"/>
    <lineage>
        <taxon>Bacteria</taxon>
        <taxon>Bacillati</taxon>
        <taxon>Bacillota</taxon>
        <taxon>Bacilli</taxon>
        <taxon>Bacillales</taxon>
        <taxon>Bacillaceae</taxon>
        <taxon>Peribacillus</taxon>
    </lineage>
</organism>
<reference evidence="3 4" key="1">
    <citation type="submission" date="2021-01" db="EMBL/GenBank/DDBJ databases">
        <title>FDA dAtabase for Regulatory Grade micrObial Sequences (FDA-ARGOS): Supporting development and validation of Infectious Disease Dx tests.</title>
        <authorList>
            <person name="Nelson B."/>
            <person name="Plummer A."/>
            <person name="Tallon L."/>
            <person name="Sadzewicz L."/>
            <person name="Zhao X."/>
            <person name="Boylan J."/>
            <person name="Ott S."/>
            <person name="Bowen H."/>
            <person name="Vavikolanu K."/>
            <person name="Mehta A."/>
            <person name="Aluvathingal J."/>
            <person name="Nadendla S."/>
            <person name="Myers T."/>
            <person name="Yan Y."/>
            <person name="Sichtig H."/>
        </authorList>
    </citation>
    <scope>NUCLEOTIDE SEQUENCE [LARGE SCALE GENOMIC DNA]</scope>
    <source>
        <strain evidence="3 4">FDAARGOS_1161</strain>
    </source>
</reference>
<keyword evidence="3" id="KW-0482">Metalloprotease</keyword>
<dbReference type="GO" id="GO:0080120">
    <property type="term" value="P:CAAX-box protein maturation"/>
    <property type="evidence" value="ECO:0007669"/>
    <property type="project" value="UniProtKB-ARBA"/>
</dbReference>
<dbReference type="GO" id="GO:0004175">
    <property type="term" value="F:endopeptidase activity"/>
    <property type="evidence" value="ECO:0007669"/>
    <property type="project" value="UniProtKB-ARBA"/>
</dbReference>
<feature type="domain" description="CAAX prenyl protease 2/Lysostaphin resistance protein A-like" evidence="2">
    <location>
        <begin position="154"/>
        <end position="238"/>
    </location>
</feature>
<keyword evidence="4" id="KW-1185">Reference proteome</keyword>
<dbReference type="EMBL" id="CP068053">
    <property type="protein sequence ID" value="QQT01348.1"/>
    <property type="molecule type" value="Genomic_DNA"/>
</dbReference>
<feature type="transmembrane region" description="Helical" evidence="1">
    <location>
        <begin position="237"/>
        <end position="255"/>
    </location>
</feature>
<feature type="transmembrane region" description="Helical" evidence="1">
    <location>
        <begin position="55"/>
        <end position="73"/>
    </location>
</feature>